<reference evidence="2 3" key="1">
    <citation type="submission" date="2019-07" db="EMBL/GenBank/DDBJ databases">
        <title>Whole genome shotgun sequence of Pseudonocardia sulfidoxydans NBRC 16205.</title>
        <authorList>
            <person name="Hosoyama A."/>
            <person name="Uohara A."/>
            <person name="Ohji S."/>
            <person name="Ichikawa N."/>
        </authorList>
    </citation>
    <scope>NUCLEOTIDE SEQUENCE [LARGE SCALE GENOMIC DNA]</scope>
    <source>
        <strain evidence="2 3">NBRC 16205</strain>
    </source>
</reference>
<name>A0A511DM37_9PSEU</name>
<keyword evidence="3" id="KW-1185">Reference proteome</keyword>
<proteinExistence type="predicted"/>
<dbReference type="EMBL" id="BJVJ01000066">
    <property type="protein sequence ID" value="GEL25880.1"/>
    <property type="molecule type" value="Genomic_DNA"/>
</dbReference>
<dbReference type="InterPro" id="IPR029016">
    <property type="entry name" value="GAF-like_dom_sf"/>
</dbReference>
<dbReference type="InterPro" id="IPR046947">
    <property type="entry name" value="LytR-like"/>
</dbReference>
<evidence type="ECO:0000313" key="2">
    <source>
        <dbReference type="EMBL" id="GEL25880.1"/>
    </source>
</evidence>
<sequence>MTCAGPTEGVPHDRRAGTLSAWGAFVGGDDEAAGAVVPRHILSSWRRCRDVYDLDPLRPLVPAVGPPCSPRHRGLYAHLGGITSAVVRAVGGCIATVSDGHGRVIAVWTDARLRRNADTSSLDPQFCWSEDAAGTNGTGMALLRRGVVAVRGPEHWRAEMHDWNCVGAALTDPVLGEPVASISISSRCEETVATVARRLDDELAEPRRHLARQAARDAASMGRACAREQLRGLGAVVGLDLGGGIVAGDIGPRRRPGAGTEPDPTLRAIARTGLAEVATNPEWRTTFAPGPPLAHADELFEMRLVEGPDGPAGWLLVETDHPGEPSAAGRPANRSERVAAEGDRYVLLLDPHEIRFAEAQGHSVWLVTDRGRLRAMIRGIDNMERRLAEHGFVRVHRSFLVNPDRVQRIDQKGNGVITLSTDQARPEDIPVSRRSTHAVRQLLGL</sequence>
<dbReference type="Gene3D" id="2.40.50.1020">
    <property type="entry name" value="LytTr DNA-binding domain"/>
    <property type="match status" value="1"/>
</dbReference>
<accession>A0A511DM37</accession>
<protein>
    <submittedName>
        <fullName evidence="2">Fis family transcriptional regulator</fullName>
    </submittedName>
</protein>
<dbReference type="Gene3D" id="3.30.450.40">
    <property type="match status" value="1"/>
</dbReference>
<dbReference type="Proteomes" id="UP000321685">
    <property type="component" value="Unassembled WGS sequence"/>
</dbReference>
<evidence type="ECO:0000313" key="3">
    <source>
        <dbReference type="Proteomes" id="UP000321685"/>
    </source>
</evidence>
<feature type="domain" description="HTH LytTR-type" evidence="1">
    <location>
        <begin position="338"/>
        <end position="445"/>
    </location>
</feature>
<dbReference type="PROSITE" id="PS50930">
    <property type="entry name" value="HTH_LYTTR"/>
    <property type="match status" value="1"/>
</dbReference>
<evidence type="ECO:0000259" key="1">
    <source>
        <dbReference type="PROSITE" id="PS50930"/>
    </source>
</evidence>
<dbReference type="PANTHER" id="PTHR37299:SF1">
    <property type="entry name" value="STAGE 0 SPORULATION PROTEIN A HOMOLOG"/>
    <property type="match status" value="1"/>
</dbReference>
<dbReference type="PANTHER" id="PTHR37299">
    <property type="entry name" value="TRANSCRIPTIONAL REGULATOR-RELATED"/>
    <property type="match status" value="1"/>
</dbReference>
<dbReference type="AlphaFoldDB" id="A0A511DM37"/>
<dbReference type="GO" id="GO:0000156">
    <property type="term" value="F:phosphorelay response regulator activity"/>
    <property type="evidence" value="ECO:0007669"/>
    <property type="project" value="InterPro"/>
</dbReference>
<organism evidence="2 3">
    <name type="scientific">Pseudonocardia sulfidoxydans NBRC 16205</name>
    <dbReference type="NCBI Taxonomy" id="1223511"/>
    <lineage>
        <taxon>Bacteria</taxon>
        <taxon>Bacillati</taxon>
        <taxon>Actinomycetota</taxon>
        <taxon>Actinomycetes</taxon>
        <taxon>Pseudonocardiales</taxon>
        <taxon>Pseudonocardiaceae</taxon>
        <taxon>Pseudonocardia</taxon>
    </lineage>
</organism>
<gene>
    <name evidence="2" type="ORF">PSU4_48340</name>
</gene>
<comment type="caution">
    <text evidence="2">The sequence shown here is derived from an EMBL/GenBank/DDBJ whole genome shotgun (WGS) entry which is preliminary data.</text>
</comment>
<dbReference type="Pfam" id="PF04397">
    <property type="entry name" value="LytTR"/>
    <property type="match status" value="1"/>
</dbReference>
<dbReference type="InterPro" id="IPR007492">
    <property type="entry name" value="LytTR_DNA-bd_dom"/>
</dbReference>
<dbReference type="SMART" id="SM00850">
    <property type="entry name" value="LytTR"/>
    <property type="match status" value="1"/>
</dbReference>
<dbReference type="GO" id="GO:0003677">
    <property type="term" value="F:DNA binding"/>
    <property type="evidence" value="ECO:0007669"/>
    <property type="project" value="InterPro"/>
</dbReference>